<evidence type="ECO:0000313" key="2">
    <source>
        <dbReference type="Proteomes" id="UP000616151"/>
    </source>
</evidence>
<dbReference type="EMBL" id="JAENHL010000007">
    <property type="protein sequence ID" value="MBK1869032.1"/>
    <property type="molecule type" value="Genomic_DNA"/>
</dbReference>
<gene>
    <name evidence="1" type="ORF">JHL16_21920</name>
</gene>
<name>A0ACC5R8T0_9HYPH</name>
<comment type="caution">
    <text evidence="1">The sequence shown here is derived from an EMBL/GenBank/DDBJ whole genome shotgun (WGS) entry which is preliminary data.</text>
</comment>
<sequence length="236" mass="25278">MKSVFALIPAAFLAGTVLAAPAYANKSGDPGAHAERVSAQKKHFKSLTAKKPGKRAKAATLKTRKKVAAKTARKAAQAKTPKFSQTSLTKKIKPKRQVTAMKMSGTKMNMSDQALNISGASDMRVAQIIRDMAPSYGVPTWFALRIANVESGYNPYARGRAGEIGVYQLKCQTARGMGFEGNCSQLTDARTNVRWGLQHLSLAIQSSGGNLKLAASKHNGGLGRKSLVHSYVAKVF</sequence>
<protein>
    <submittedName>
        <fullName evidence="1">Transglycosylase SLT domain-containing protein</fullName>
    </submittedName>
</protein>
<proteinExistence type="predicted"/>
<dbReference type="Proteomes" id="UP000616151">
    <property type="component" value="Unassembled WGS sequence"/>
</dbReference>
<organism evidence="1 2">
    <name type="scientific">Taklimakanibacter albus</name>
    <dbReference type="NCBI Taxonomy" id="2800327"/>
    <lineage>
        <taxon>Bacteria</taxon>
        <taxon>Pseudomonadati</taxon>
        <taxon>Pseudomonadota</taxon>
        <taxon>Alphaproteobacteria</taxon>
        <taxon>Hyphomicrobiales</taxon>
        <taxon>Aestuariivirgaceae</taxon>
        <taxon>Taklimakanibacter</taxon>
    </lineage>
</organism>
<keyword evidence="2" id="KW-1185">Reference proteome</keyword>
<reference evidence="1" key="1">
    <citation type="submission" date="2021-01" db="EMBL/GenBank/DDBJ databases">
        <authorList>
            <person name="Sun Q."/>
        </authorList>
    </citation>
    <scope>NUCLEOTIDE SEQUENCE</scope>
    <source>
        <strain evidence="1">YIM B02566</strain>
    </source>
</reference>
<evidence type="ECO:0000313" key="1">
    <source>
        <dbReference type="EMBL" id="MBK1869032.1"/>
    </source>
</evidence>
<accession>A0ACC5R8T0</accession>